<dbReference type="EMBL" id="SRSC01000005">
    <property type="protein sequence ID" value="TGU70295.1"/>
    <property type="molecule type" value="Genomic_DNA"/>
</dbReference>
<dbReference type="PROSITE" id="PS00166">
    <property type="entry name" value="ENOYL_COA_HYDRATASE"/>
    <property type="match status" value="1"/>
</dbReference>
<dbReference type="InterPro" id="IPR029045">
    <property type="entry name" value="ClpP/crotonase-like_dom_sf"/>
</dbReference>
<dbReference type="PANTHER" id="PTHR11941:SF54">
    <property type="entry name" value="ENOYL-COA HYDRATASE, MITOCHONDRIAL"/>
    <property type="match status" value="1"/>
</dbReference>
<dbReference type="FunFam" id="3.90.226.10:FF:000009">
    <property type="entry name" value="Carnitinyl-CoA dehydratase"/>
    <property type="match status" value="1"/>
</dbReference>
<dbReference type="Pfam" id="PF00378">
    <property type="entry name" value="ECH_1"/>
    <property type="match status" value="1"/>
</dbReference>
<dbReference type="GO" id="GO:0006635">
    <property type="term" value="P:fatty acid beta-oxidation"/>
    <property type="evidence" value="ECO:0007669"/>
    <property type="project" value="TreeGrafter"/>
</dbReference>
<comment type="caution">
    <text evidence="4">The sequence shown here is derived from an EMBL/GenBank/DDBJ whole genome shotgun (WGS) entry which is preliminary data.</text>
</comment>
<evidence type="ECO:0000256" key="3">
    <source>
        <dbReference type="RuleBase" id="RU003707"/>
    </source>
</evidence>
<name>A0A4S1CAH1_9BACT</name>
<gene>
    <name evidence="4" type="ORF">E4633_19070</name>
</gene>
<accession>A0A4S1CAH1</accession>
<proteinExistence type="inferred from homology"/>
<dbReference type="PANTHER" id="PTHR11941">
    <property type="entry name" value="ENOYL-COA HYDRATASE-RELATED"/>
    <property type="match status" value="1"/>
</dbReference>
<dbReference type="InterPro" id="IPR001753">
    <property type="entry name" value="Enoyl-CoA_hydra/iso"/>
</dbReference>
<reference evidence="4 5" key="1">
    <citation type="submission" date="2019-04" db="EMBL/GenBank/DDBJ databases">
        <title>Geobacter oryzae sp. nov., ferric-reducing bacteria isolated from paddy soil.</title>
        <authorList>
            <person name="Xu Z."/>
            <person name="Masuda Y."/>
            <person name="Itoh H."/>
            <person name="Senoo K."/>
        </authorList>
    </citation>
    <scope>NUCLEOTIDE SEQUENCE [LARGE SCALE GENOMIC DNA]</scope>
    <source>
        <strain evidence="4 5">Red111</strain>
    </source>
</reference>
<dbReference type="RefSeq" id="WP_135872713.1">
    <property type="nucleotide sequence ID" value="NZ_SRSC01000005.1"/>
</dbReference>
<keyword evidence="5" id="KW-1185">Reference proteome</keyword>
<dbReference type="InterPro" id="IPR014748">
    <property type="entry name" value="Enoyl-CoA_hydra_C"/>
</dbReference>
<evidence type="ECO:0000313" key="4">
    <source>
        <dbReference type="EMBL" id="TGU70295.1"/>
    </source>
</evidence>
<dbReference type="SUPFAM" id="SSF52096">
    <property type="entry name" value="ClpP/crotonase"/>
    <property type="match status" value="1"/>
</dbReference>
<dbReference type="Gene3D" id="3.90.226.10">
    <property type="entry name" value="2-enoyl-CoA Hydratase, Chain A, domain 1"/>
    <property type="match status" value="1"/>
</dbReference>
<dbReference type="Gene3D" id="1.10.12.10">
    <property type="entry name" value="Lyase 2-enoyl-coa Hydratase, Chain A, domain 2"/>
    <property type="match status" value="1"/>
</dbReference>
<comment type="similarity">
    <text evidence="1 3">Belongs to the enoyl-CoA hydratase/isomerase family.</text>
</comment>
<dbReference type="Proteomes" id="UP000306416">
    <property type="component" value="Unassembled WGS sequence"/>
</dbReference>
<evidence type="ECO:0000256" key="2">
    <source>
        <dbReference type="ARBA" id="ARBA00023239"/>
    </source>
</evidence>
<sequence length="260" mass="28271">MELENLLLEVKDRIATVTMNRPTAMNAMTRSTLEELEQVVAEVERDQEVRAVIVTGAGTKAFVAGADIAVMRDMISAEARELALLAHRIYAAMEASSKPFIAAVNGYALGGGCELALACDIRLASQNARFGQPEINIGILPGFGGSQRLPRLIGKGRALEMILTGEMIDAAEALRIGLVNRVVPQEELLEEARKLAAKIASKGRVAARLCKEAVVHGLEMDLARACFYEAELFGYSFSTFDQKEGMGAFLEKRPPVFQDR</sequence>
<dbReference type="AlphaFoldDB" id="A0A4S1CAH1"/>
<dbReference type="CDD" id="cd06558">
    <property type="entry name" value="crotonase-like"/>
    <property type="match status" value="1"/>
</dbReference>
<dbReference type="GO" id="GO:0016836">
    <property type="term" value="F:hydro-lyase activity"/>
    <property type="evidence" value="ECO:0007669"/>
    <property type="project" value="UniProtKB-ARBA"/>
</dbReference>
<evidence type="ECO:0000313" key="5">
    <source>
        <dbReference type="Proteomes" id="UP000306416"/>
    </source>
</evidence>
<dbReference type="FunFam" id="1.10.12.10:FF:000001">
    <property type="entry name" value="Probable enoyl-CoA hydratase, mitochondrial"/>
    <property type="match status" value="1"/>
</dbReference>
<keyword evidence="2" id="KW-0456">Lyase</keyword>
<organism evidence="4 5">
    <name type="scientific">Geomonas terrae</name>
    <dbReference type="NCBI Taxonomy" id="2562681"/>
    <lineage>
        <taxon>Bacteria</taxon>
        <taxon>Pseudomonadati</taxon>
        <taxon>Thermodesulfobacteriota</taxon>
        <taxon>Desulfuromonadia</taxon>
        <taxon>Geobacterales</taxon>
        <taxon>Geobacteraceae</taxon>
        <taxon>Geomonas</taxon>
    </lineage>
</organism>
<dbReference type="InterPro" id="IPR018376">
    <property type="entry name" value="Enoyl-CoA_hyd/isom_CS"/>
</dbReference>
<protein>
    <submittedName>
        <fullName evidence="4">Crotonase</fullName>
    </submittedName>
</protein>
<evidence type="ECO:0000256" key="1">
    <source>
        <dbReference type="ARBA" id="ARBA00005254"/>
    </source>
</evidence>